<dbReference type="PROSITE" id="PS51194">
    <property type="entry name" value="HELICASE_CTER"/>
    <property type="match status" value="1"/>
</dbReference>
<comment type="function">
    <text evidence="5">RNA helicase.</text>
</comment>
<protein>
    <recommendedName>
        <fullName evidence="5">ATP-dependent RNA helicase</fullName>
        <ecNumber evidence="5">3.6.4.13</ecNumber>
    </recommendedName>
</protein>
<dbReference type="AlphaFoldDB" id="A0A7S4QP76"/>
<evidence type="ECO:0000256" key="4">
    <source>
        <dbReference type="ARBA" id="ARBA00022884"/>
    </source>
</evidence>
<accession>A0A7S4QP76</accession>
<dbReference type="SMART" id="SM00490">
    <property type="entry name" value="HELICc"/>
    <property type="match status" value="1"/>
</dbReference>
<feature type="domain" description="Helicase ATP-binding" evidence="7">
    <location>
        <begin position="1"/>
        <end position="144"/>
    </location>
</feature>
<dbReference type="Gene3D" id="3.40.50.300">
    <property type="entry name" value="P-loop containing nucleotide triphosphate hydrolases"/>
    <property type="match status" value="2"/>
</dbReference>
<evidence type="ECO:0000256" key="6">
    <source>
        <dbReference type="SAM" id="MobiDB-lite"/>
    </source>
</evidence>
<organism evidence="9">
    <name type="scientific">Ditylum brightwellii</name>
    <dbReference type="NCBI Taxonomy" id="49249"/>
    <lineage>
        <taxon>Eukaryota</taxon>
        <taxon>Sar</taxon>
        <taxon>Stramenopiles</taxon>
        <taxon>Ochrophyta</taxon>
        <taxon>Bacillariophyta</taxon>
        <taxon>Mediophyceae</taxon>
        <taxon>Lithodesmiophycidae</taxon>
        <taxon>Lithodesmiales</taxon>
        <taxon>Lithodesmiaceae</taxon>
        <taxon>Ditylum</taxon>
    </lineage>
</organism>
<dbReference type="GO" id="GO:0003723">
    <property type="term" value="F:RNA binding"/>
    <property type="evidence" value="ECO:0007669"/>
    <property type="project" value="UniProtKB-UniRule"/>
</dbReference>
<name>A0A7S4QP76_9STRA</name>
<comment type="catalytic activity">
    <reaction evidence="5">
        <text>ATP + H2O = ADP + phosphate + H(+)</text>
        <dbReference type="Rhea" id="RHEA:13065"/>
        <dbReference type="ChEBI" id="CHEBI:15377"/>
        <dbReference type="ChEBI" id="CHEBI:15378"/>
        <dbReference type="ChEBI" id="CHEBI:30616"/>
        <dbReference type="ChEBI" id="CHEBI:43474"/>
        <dbReference type="ChEBI" id="CHEBI:456216"/>
        <dbReference type="EC" id="3.6.4.13"/>
    </reaction>
</comment>
<dbReference type="PANTHER" id="PTHR24031">
    <property type="entry name" value="RNA HELICASE"/>
    <property type="match status" value="1"/>
</dbReference>
<keyword evidence="2 5" id="KW-0378">Hydrolase</keyword>
<dbReference type="InterPro" id="IPR014001">
    <property type="entry name" value="Helicase_ATP-bd"/>
</dbReference>
<proteinExistence type="inferred from homology"/>
<keyword evidence="5" id="KW-0347">Helicase</keyword>
<dbReference type="EMBL" id="HBNS01007058">
    <property type="protein sequence ID" value="CAE4589609.1"/>
    <property type="molecule type" value="Transcribed_RNA"/>
</dbReference>
<comment type="similarity">
    <text evidence="5">Belongs to the DEAD box helicase family.</text>
</comment>
<evidence type="ECO:0000313" key="9">
    <source>
        <dbReference type="EMBL" id="CAE4589609.1"/>
    </source>
</evidence>
<evidence type="ECO:0000256" key="2">
    <source>
        <dbReference type="ARBA" id="ARBA00022801"/>
    </source>
</evidence>
<comment type="domain">
    <text evidence="5">The Q motif is unique to and characteristic of the DEAD box family of RNA helicases and controls ATP binding and hydrolysis.</text>
</comment>
<dbReference type="PROSITE" id="PS00039">
    <property type="entry name" value="DEAD_ATP_HELICASE"/>
    <property type="match status" value="1"/>
</dbReference>
<evidence type="ECO:0000256" key="1">
    <source>
        <dbReference type="ARBA" id="ARBA00022741"/>
    </source>
</evidence>
<feature type="region of interest" description="Disordered" evidence="6">
    <location>
        <begin position="423"/>
        <end position="458"/>
    </location>
</feature>
<sequence length="458" mass="50903">MDHIEKTPGFTLQHLRFLVIDEADRLVNQSYQNWIGRVMRAASAASAFDSCGDSGVNDNNKDGHSAVTRLETASDRTSLILDPITWRKGGMDGTSFDTNATNTASFVPAAVCQTVPLRKLLFSATLTKDPQKLASLGLVNPKHFDAHRLKVRTNNDSNDNMESQQRYSVPEHLSEFMVECTAQQKPLVLLALLLEQYQTNIRTHQPNGIIVVFTASLDSTHRLTRLLQILWESGGYGSASSVAEFSSALTQKQRGRLLRRCTGSVEDVTASKNRNNKKKKIQQEDHDQQHPISVVVCSDGMSRGMDIPSVSAVINYDVPGFAKTYVHRCGRTARAGRKGKAISVLKDGQVTKFFKMRELIDRPDRVNKMGVRKDLVQNIVPIYQSCMRSLRRVMQAENDGELDTIAPLTPQWLSISNPAKRVESTKLSKERRGDVSVSDDEISLTSSGSEYSSEEDSS</sequence>
<feature type="region of interest" description="Disordered" evidence="6">
    <location>
        <begin position="268"/>
        <end position="289"/>
    </location>
</feature>
<dbReference type="GO" id="GO:0003724">
    <property type="term" value="F:RNA helicase activity"/>
    <property type="evidence" value="ECO:0007669"/>
    <property type="project" value="UniProtKB-EC"/>
</dbReference>
<keyword evidence="3 5" id="KW-0067">ATP-binding</keyword>
<evidence type="ECO:0000256" key="5">
    <source>
        <dbReference type="RuleBase" id="RU365068"/>
    </source>
</evidence>
<evidence type="ECO:0000256" key="3">
    <source>
        <dbReference type="ARBA" id="ARBA00022840"/>
    </source>
</evidence>
<feature type="compositionally biased region" description="Basic and acidic residues" evidence="6">
    <location>
        <begin position="423"/>
        <end position="434"/>
    </location>
</feature>
<evidence type="ECO:0000259" key="8">
    <source>
        <dbReference type="PROSITE" id="PS51194"/>
    </source>
</evidence>
<keyword evidence="1 5" id="KW-0547">Nucleotide-binding</keyword>
<dbReference type="PROSITE" id="PS51192">
    <property type="entry name" value="HELICASE_ATP_BIND_1"/>
    <property type="match status" value="1"/>
</dbReference>
<dbReference type="Pfam" id="PF00271">
    <property type="entry name" value="Helicase_C"/>
    <property type="match status" value="1"/>
</dbReference>
<dbReference type="GO" id="GO:0016787">
    <property type="term" value="F:hydrolase activity"/>
    <property type="evidence" value="ECO:0007669"/>
    <property type="project" value="UniProtKB-KW"/>
</dbReference>
<evidence type="ECO:0000259" key="7">
    <source>
        <dbReference type="PROSITE" id="PS51192"/>
    </source>
</evidence>
<keyword evidence="4 5" id="KW-0694">RNA-binding</keyword>
<gene>
    <name evidence="9" type="ORF">DBRI00130_LOCUS5716</name>
</gene>
<dbReference type="InterPro" id="IPR000629">
    <property type="entry name" value="RNA-helicase_DEAD-box_CS"/>
</dbReference>
<dbReference type="SUPFAM" id="SSF52540">
    <property type="entry name" value="P-loop containing nucleoside triphosphate hydrolases"/>
    <property type="match status" value="1"/>
</dbReference>
<dbReference type="InterPro" id="IPR027417">
    <property type="entry name" value="P-loop_NTPase"/>
</dbReference>
<dbReference type="InterPro" id="IPR001650">
    <property type="entry name" value="Helicase_C-like"/>
</dbReference>
<dbReference type="GO" id="GO:0005524">
    <property type="term" value="F:ATP binding"/>
    <property type="evidence" value="ECO:0007669"/>
    <property type="project" value="UniProtKB-UniRule"/>
</dbReference>
<dbReference type="EC" id="3.6.4.13" evidence="5"/>
<reference evidence="9" key="1">
    <citation type="submission" date="2021-01" db="EMBL/GenBank/DDBJ databases">
        <authorList>
            <person name="Corre E."/>
            <person name="Pelletier E."/>
            <person name="Niang G."/>
            <person name="Scheremetjew M."/>
            <person name="Finn R."/>
            <person name="Kale V."/>
            <person name="Holt S."/>
            <person name="Cochrane G."/>
            <person name="Meng A."/>
            <person name="Brown T."/>
            <person name="Cohen L."/>
        </authorList>
    </citation>
    <scope>NUCLEOTIDE SEQUENCE</scope>
    <source>
        <strain evidence="9">GSO104</strain>
    </source>
</reference>
<dbReference type="CDD" id="cd18787">
    <property type="entry name" value="SF2_C_DEAD"/>
    <property type="match status" value="1"/>
</dbReference>
<feature type="domain" description="Helicase C-terminal" evidence="8">
    <location>
        <begin position="193"/>
        <end position="383"/>
    </location>
</feature>